<evidence type="ECO:0000256" key="5">
    <source>
        <dbReference type="ARBA" id="ARBA00023136"/>
    </source>
</evidence>
<dbReference type="InterPro" id="IPR038255">
    <property type="entry name" value="PBS_linker_sf"/>
</dbReference>
<feature type="domain" description="PBS-linker" evidence="8">
    <location>
        <begin position="11"/>
        <end position="190"/>
    </location>
</feature>
<keyword evidence="7" id="KW-1133">Transmembrane helix</keyword>
<dbReference type="OrthoDB" id="448032at2"/>
<dbReference type="PANTHER" id="PTHR34011">
    <property type="entry name" value="PHYCOBILISOME 32.1 KDA LINKER POLYPEPTIDE, PHYCOCYANIN-ASSOCIATED, ROD 2-RELATED"/>
    <property type="match status" value="1"/>
</dbReference>
<dbReference type="GO" id="GO:0012505">
    <property type="term" value="C:endomembrane system"/>
    <property type="evidence" value="ECO:0007669"/>
    <property type="project" value="UniProtKB-SubCell"/>
</dbReference>
<dbReference type="PROSITE" id="PS51445">
    <property type="entry name" value="PBS_LINKER"/>
    <property type="match status" value="1"/>
</dbReference>
<dbReference type="eggNOG" id="COG0448">
    <property type="taxonomic scope" value="Bacteria"/>
</dbReference>
<accession>Q111Y0</accession>
<dbReference type="HOGENOM" id="CLU_086930_1_0_3"/>
<dbReference type="AlphaFoldDB" id="Q111Y0"/>
<dbReference type="KEGG" id="ter:Tery_2486"/>
<name>Q111Y0_TRIEI</name>
<evidence type="ECO:0000256" key="6">
    <source>
        <dbReference type="PROSITE-ProRule" id="PRU00775"/>
    </source>
</evidence>
<dbReference type="InterPro" id="IPR001297">
    <property type="entry name" value="PBS_linker_dom"/>
</dbReference>
<evidence type="ECO:0000256" key="1">
    <source>
        <dbReference type="ARBA" id="ARBA00004308"/>
    </source>
</evidence>
<dbReference type="InterPro" id="IPR016470">
    <property type="entry name" value="Phycobilisome"/>
</dbReference>
<dbReference type="Gene3D" id="1.10.3130.20">
    <property type="entry name" value="Phycobilisome linker domain"/>
    <property type="match status" value="1"/>
</dbReference>
<evidence type="ECO:0000256" key="3">
    <source>
        <dbReference type="ARBA" id="ARBA00022738"/>
    </source>
</evidence>
<dbReference type="GO" id="GO:0015979">
    <property type="term" value="P:photosynthesis"/>
    <property type="evidence" value="ECO:0007669"/>
    <property type="project" value="InterPro"/>
</dbReference>
<comment type="subcellular location">
    <subcellularLocation>
        <location evidence="1">Endomembrane system</location>
    </subcellularLocation>
</comment>
<evidence type="ECO:0000259" key="8">
    <source>
        <dbReference type="PROSITE" id="PS51445"/>
    </source>
</evidence>
<keyword evidence="4" id="KW-0793">Thylakoid</keyword>
<dbReference type="GO" id="GO:0030089">
    <property type="term" value="C:phycobilisome"/>
    <property type="evidence" value="ECO:0007669"/>
    <property type="project" value="UniProtKB-UniRule"/>
</dbReference>
<feature type="transmembrane region" description="Helical" evidence="7">
    <location>
        <begin position="213"/>
        <end position="233"/>
    </location>
</feature>
<reference evidence="9" key="1">
    <citation type="submission" date="2006-06" db="EMBL/GenBank/DDBJ databases">
        <title>Complete sequence of Trichodesmium erythraeum IMS101.</title>
        <authorList>
            <consortium name="US DOE Joint Genome Institute"/>
            <person name="Copeland A."/>
            <person name="Lucas S."/>
            <person name="Lapidus A."/>
            <person name="Barry K."/>
            <person name="Detter J.C."/>
            <person name="Glavina del Rio T."/>
            <person name="Hammon N."/>
            <person name="Israni S."/>
            <person name="Dalin E."/>
            <person name="Tice H."/>
            <person name="Pitluck S."/>
            <person name="Kiss H."/>
            <person name="Munk A.C."/>
            <person name="Brettin T."/>
            <person name="Bruce D."/>
            <person name="Han C."/>
            <person name="Tapia R."/>
            <person name="Gilna P."/>
            <person name="Schmutz J."/>
            <person name="Larimer F."/>
            <person name="Land M."/>
            <person name="Hauser L."/>
            <person name="Kyrpides N."/>
            <person name="Kim E."/>
            <person name="Richardson P."/>
        </authorList>
    </citation>
    <scope>NUCLEOTIDE SEQUENCE [LARGE SCALE GENOMIC DNA]</scope>
    <source>
        <strain evidence="9">IMS101</strain>
    </source>
</reference>
<keyword evidence="7" id="KW-0812">Transmembrane</keyword>
<evidence type="ECO:0000256" key="7">
    <source>
        <dbReference type="SAM" id="Phobius"/>
    </source>
</evidence>
<evidence type="ECO:0000256" key="2">
    <source>
        <dbReference type="ARBA" id="ARBA00022549"/>
    </source>
</evidence>
<evidence type="ECO:0000313" key="9">
    <source>
        <dbReference type="EMBL" id="ABG51694.1"/>
    </source>
</evidence>
<comment type="similarity">
    <text evidence="6">Belongs to the phycobilisome linker protein family.</text>
</comment>
<proteinExistence type="inferred from homology"/>
<gene>
    <name evidence="9" type="ordered locus">Tery_2486</name>
</gene>
<dbReference type="RefSeq" id="WP_011612058.1">
    <property type="nucleotide sequence ID" value="NC_008312.1"/>
</dbReference>
<sequence length="236" mass="27510">MTIPLLYYPLSSQNHRVQGFEVPGDEHPRQQTLDKLPTGTEIDEIIGAAYRQIFNEQQTITAHQQLYLESQLRNGQITIKDFMRGLLLSDSFRRLIYDTNSNYRCVELCIQRVLGRPVYNNKEKLSWSIILATKGLQGFVNALLDSEEYEKHFGYNCVPYQRRRILPQRIKGELPFARMARYDSNYLKQLYRTGQLRKFSEVVDESVYVYRKALIFLSILSLAVLSITLVLVFSAK</sequence>
<evidence type="ECO:0000256" key="4">
    <source>
        <dbReference type="ARBA" id="ARBA00023078"/>
    </source>
</evidence>
<dbReference type="PIRSF" id="PIRSF005898">
    <property type="entry name" value="Phycobilisome_CpeC/CpcI"/>
    <property type="match status" value="1"/>
</dbReference>
<keyword evidence="5 7" id="KW-0472">Membrane</keyword>
<organism evidence="9">
    <name type="scientific">Trichodesmium erythraeum (strain IMS101)</name>
    <dbReference type="NCBI Taxonomy" id="203124"/>
    <lineage>
        <taxon>Bacteria</taxon>
        <taxon>Bacillati</taxon>
        <taxon>Cyanobacteriota</taxon>
        <taxon>Cyanophyceae</taxon>
        <taxon>Oscillatoriophycideae</taxon>
        <taxon>Oscillatoriales</taxon>
        <taxon>Microcoleaceae</taxon>
        <taxon>Trichodesmium</taxon>
    </lineage>
</organism>
<dbReference type="EMBL" id="CP000393">
    <property type="protein sequence ID" value="ABG51694.1"/>
    <property type="molecule type" value="Genomic_DNA"/>
</dbReference>
<protein>
    <submittedName>
        <fullName evidence="9">Phycobilisome linker polypeptide</fullName>
    </submittedName>
</protein>
<keyword evidence="3 6" id="KW-0605">Phycobilisome</keyword>
<keyword evidence="2" id="KW-0042">Antenna complex</keyword>
<dbReference type="STRING" id="203124.Tery_2486"/>
<dbReference type="Pfam" id="PF00427">
    <property type="entry name" value="PBS_linker_poly"/>
    <property type="match status" value="1"/>
</dbReference>